<evidence type="ECO:0000313" key="5">
    <source>
        <dbReference type="Proteomes" id="UP000654075"/>
    </source>
</evidence>
<comment type="caution">
    <text evidence="4">The sequence shown here is derived from an EMBL/GenBank/DDBJ whole genome shotgun (WGS) entry which is preliminary data.</text>
</comment>
<dbReference type="AlphaFoldDB" id="A0A813FWN2"/>
<dbReference type="InterPro" id="IPR001179">
    <property type="entry name" value="PPIase_FKBP_dom"/>
</dbReference>
<dbReference type="PROSITE" id="PS50059">
    <property type="entry name" value="FKBP_PPIASE"/>
    <property type="match status" value="1"/>
</dbReference>
<organism evidence="4 5">
    <name type="scientific">Polarella glacialis</name>
    <name type="common">Dinoflagellate</name>
    <dbReference type="NCBI Taxonomy" id="89957"/>
    <lineage>
        <taxon>Eukaryota</taxon>
        <taxon>Sar</taxon>
        <taxon>Alveolata</taxon>
        <taxon>Dinophyceae</taxon>
        <taxon>Suessiales</taxon>
        <taxon>Suessiaceae</taxon>
        <taxon>Polarella</taxon>
    </lineage>
</organism>
<dbReference type="Pfam" id="PF00254">
    <property type="entry name" value="FKBP_C"/>
    <property type="match status" value="1"/>
</dbReference>
<feature type="region of interest" description="Disordered" evidence="2">
    <location>
        <begin position="40"/>
        <end position="65"/>
    </location>
</feature>
<dbReference type="EC" id="5.2.1.8" evidence="1"/>
<dbReference type="SUPFAM" id="SSF54534">
    <property type="entry name" value="FKBP-like"/>
    <property type="match status" value="1"/>
</dbReference>
<reference evidence="4" key="1">
    <citation type="submission" date="2021-02" db="EMBL/GenBank/DDBJ databases">
        <authorList>
            <person name="Dougan E. K."/>
            <person name="Rhodes N."/>
            <person name="Thang M."/>
            <person name="Chan C."/>
        </authorList>
    </citation>
    <scope>NUCLEOTIDE SEQUENCE</scope>
</reference>
<feature type="domain" description="PPIase FKBP-type" evidence="3">
    <location>
        <begin position="163"/>
        <end position="243"/>
    </location>
</feature>
<evidence type="ECO:0000256" key="2">
    <source>
        <dbReference type="SAM" id="MobiDB-lite"/>
    </source>
</evidence>
<evidence type="ECO:0000313" key="4">
    <source>
        <dbReference type="EMBL" id="CAE8616638.1"/>
    </source>
</evidence>
<proteinExistence type="predicted"/>
<dbReference type="Proteomes" id="UP000654075">
    <property type="component" value="Unassembled WGS sequence"/>
</dbReference>
<gene>
    <name evidence="4" type="ORF">PGLA1383_LOCUS34312</name>
</gene>
<keyword evidence="5" id="KW-1185">Reference proteome</keyword>
<protein>
    <recommendedName>
        <fullName evidence="1">peptidylprolyl isomerase</fullName>
        <ecNumber evidence="1">5.2.1.8</ecNumber>
    </recommendedName>
</protein>
<dbReference type="OrthoDB" id="1902587at2759"/>
<keyword evidence="1" id="KW-0413">Isomerase</keyword>
<dbReference type="GO" id="GO:0003755">
    <property type="term" value="F:peptidyl-prolyl cis-trans isomerase activity"/>
    <property type="evidence" value="ECO:0007669"/>
    <property type="project" value="UniProtKB-KW"/>
</dbReference>
<evidence type="ECO:0000256" key="1">
    <source>
        <dbReference type="PROSITE-ProRule" id="PRU00277"/>
    </source>
</evidence>
<evidence type="ECO:0000259" key="3">
    <source>
        <dbReference type="PROSITE" id="PS50059"/>
    </source>
</evidence>
<sequence>MGSLASPLSASSWVQGWRCPRSQTFEVRAARRAPLNAFRREESRFLGSSEPQSDPGRPSDDSSQLGRRGCAALLAAVATLSLGGGSTRALVKGNLPPKTYGLGKQFAQAADCINVSDCAEIGRQKAQEEFGVAKDMTFQMTPDKVRYKDMVAGVPANGVAKLGDNLQLKYKVMRQGKRAYDGLSGEASTIFSLGFGEDDGPKDAFLTAKLGEGRFVKALEEGLLGMAVGSTRRVQVRPENGFGWQKPRGCAEKIEAVGVLAGLPMGGAENNNSCLNEEKLPQPVDFAAKRRFARRFDESLIVELQLVGLS</sequence>
<keyword evidence="1" id="KW-0697">Rotamase</keyword>
<accession>A0A813FWN2</accession>
<dbReference type="InterPro" id="IPR046357">
    <property type="entry name" value="PPIase_dom_sf"/>
</dbReference>
<dbReference type="EMBL" id="CAJNNV010025926">
    <property type="protein sequence ID" value="CAE8616638.1"/>
    <property type="molecule type" value="Genomic_DNA"/>
</dbReference>
<dbReference type="Gene3D" id="3.10.50.40">
    <property type="match status" value="1"/>
</dbReference>
<comment type="catalytic activity">
    <reaction evidence="1">
        <text>[protein]-peptidylproline (omega=180) = [protein]-peptidylproline (omega=0)</text>
        <dbReference type="Rhea" id="RHEA:16237"/>
        <dbReference type="Rhea" id="RHEA-COMP:10747"/>
        <dbReference type="Rhea" id="RHEA-COMP:10748"/>
        <dbReference type="ChEBI" id="CHEBI:83833"/>
        <dbReference type="ChEBI" id="CHEBI:83834"/>
        <dbReference type="EC" id="5.2.1.8"/>
    </reaction>
</comment>
<name>A0A813FWN2_POLGL</name>